<dbReference type="RefSeq" id="WP_406720959.1">
    <property type="nucleotide sequence ID" value="NZ_CP135443.1"/>
</dbReference>
<protein>
    <recommendedName>
        <fullName evidence="3">Heavy-metal resistance</fullName>
    </recommendedName>
</protein>
<evidence type="ECO:0008006" key="3">
    <source>
        <dbReference type="Google" id="ProtNLM"/>
    </source>
</evidence>
<proteinExistence type="predicted"/>
<name>A0ABZ1E049_9RHOB</name>
<reference evidence="1 2" key="1">
    <citation type="submission" date="2023-09" db="EMBL/GenBank/DDBJ databases">
        <title>Thioclava shenzhenensis sp. nov., a multidrug resistant bacteria-antagonizing species isolated from coastal seawater.</title>
        <authorList>
            <person name="Long M."/>
        </authorList>
    </citation>
    <scope>NUCLEOTIDE SEQUENCE [LARGE SCALE GENOMIC DNA]</scope>
    <source>
        <strain evidence="1 2">FTW29</strain>
    </source>
</reference>
<dbReference type="EMBL" id="CP135443">
    <property type="protein sequence ID" value="WRY33851.1"/>
    <property type="molecule type" value="Genomic_DNA"/>
</dbReference>
<keyword evidence="2" id="KW-1185">Reference proteome</keyword>
<dbReference type="Proteomes" id="UP001623290">
    <property type="component" value="Chromosome"/>
</dbReference>
<organism evidence="1 2">
    <name type="scientific">Thioclava litoralis</name>
    <dbReference type="NCBI Taxonomy" id="3076557"/>
    <lineage>
        <taxon>Bacteria</taxon>
        <taxon>Pseudomonadati</taxon>
        <taxon>Pseudomonadota</taxon>
        <taxon>Alphaproteobacteria</taxon>
        <taxon>Rhodobacterales</taxon>
        <taxon>Paracoccaceae</taxon>
        <taxon>Thioclava</taxon>
    </lineage>
</organism>
<evidence type="ECO:0000313" key="2">
    <source>
        <dbReference type="Proteomes" id="UP001623290"/>
    </source>
</evidence>
<sequence>MQRKVLIGVLAVSLLGNALAIGAGLRLMSLRAQLTGPVGEAVIFPREIRRDLRDALAENRETLTPTLQEVLKARARIVALGTAEPFDRAATEAAMGDFRRDLDALLDQLQPLVLDRLDAHHQ</sequence>
<evidence type="ECO:0000313" key="1">
    <source>
        <dbReference type="EMBL" id="WRY33851.1"/>
    </source>
</evidence>
<accession>A0ABZ1E049</accession>
<gene>
    <name evidence="1" type="ORF">RPE78_00725</name>
</gene>